<dbReference type="Gramene" id="Zm00001eb092850_T002">
    <property type="protein sequence ID" value="Zm00001eb092850_P002"/>
    <property type="gene ID" value="Zm00001eb092850"/>
</dbReference>
<keyword evidence="2" id="KW-0732">Signal</keyword>
<reference evidence="4" key="3">
    <citation type="submission" date="2021-05" db="UniProtKB">
        <authorList>
            <consortium name="EnsemblPlants"/>
        </authorList>
    </citation>
    <scope>IDENTIFICATION</scope>
    <source>
        <strain evidence="4">cv. B73</strain>
    </source>
</reference>
<dbReference type="Proteomes" id="UP000007305">
    <property type="component" value="Chromosome 2"/>
</dbReference>
<keyword evidence="5" id="KW-1185">Reference proteome</keyword>
<dbReference type="InterPro" id="IPR011009">
    <property type="entry name" value="Kinase-like_dom_sf"/>
</dbReference>
<dbReference type="SUPFAM" id="SSF56112">
    <property type="entry name" value="Protein kinase-like (PK-like)"/>
    <property type="match status" value="1"/>
</dbReference>
<evidence type="ECO:0000313" key="5">
    <source>
        <dbReference type="Proteomes" id="UP000007305"/>
    </source>
</evidence>
<evidence type="ECO:0000259" key="3">
    <source>
        <dbReference type="PROSITE" id="PS50011"/>
    </source>
</evidence>
<reference evidence="5" key="1">
    <citation type="submission" date="2015-12" db="EMBL/GenBank/DDBJ databases">
        <title>Update maize B73 reference genome by single molecule sequencing technologies.</title>
        <authorList>
            <consortium name="Maize Genome Sequencing Project"/>
            <person name="Ware D."/>
        </authorList>
    </citation>
    <scope>NUCLEOTIDE SEQUENCE [LARGE SCALE GENOMIC DNA]</scope>
    <source>
        <strain evidence="5">cv. B73</strain>
    </source>
</reference>
<dbReference type="InParanoid" id="A0A804MKA7"/>
<protein>
    <recommendedName>
        <fullName evidence="3">Protein kinase domain-containing protein</fullName>
    </recommendedName>
</protein>
<dbReference type="CDD" id="cd14066">
    <property type="entry name" value="STKc_IRAK"/>
    <property type="match status" value="1"/>
</dbReference>
<dbReference type="OrthoDB" id="781280at2759"/>
<evidence type="ECO:0000313" key="4">
    <source>
        <dbReference type="EnsemblPlants" id="Zm00001eb092850_P002"/>
    </source>
</evidence>
<evidence type="ECO:0007829" key="6">
    <source>
        <dbReference type="PeptideAtlas" id="A0A804MKA7"/>
    </source>
</evidence>
<dbReference type="InterPro" id="IPR032675">
    <property type="entry name" value="LRR_dom_sf"/>
</dbReference>
<dbReference type="FunCoup" id="A0A804MKA7">
    <property type="interactions" value="1996"/>
</dbReference>
<dbReference type="PANTHER" id="PTHR48007:SF4">
    <property type="entry name" value="LEUCINE-RICH REPEAT RECEPTOR-LIKE PROTEIN KINASE PXC1"/>
    <property type="match status" value="1"/>
</dbReference>
<feature type="chain" id="PRO_5032709249" description="Protein kinase domain-containing protein" evidence="2">
    <location>
        <begin position="46"/>
        <end position="775"/>
    </location>
</feature>
<dbReference type="InterPro" id="IPR046959">
    <property type="entry name" value="PRK1-6/SRF4-like"/>
</dbReference>
<dbReference type="Pfam" id="PF00069">
    <property type="entry name" value="Pkinase"/>
    <property type="match status" value="1"/>
</dbReference>
<feature type="region of interest" description="Disordered" evidence="1">
    <location>
        <begin position="271"/>
        <end position="318"/>
    </location>
</feature>
<organism evidence="4 5">
    <name type="scientific">Zea mays</name>
    <name type="common">Maize</name>
    <dbReference type="NCBI Taxonomy" id="4577"/>
    <lineage>
        <taxon>Eukaryota</taxon>
        <taxon>Viridiplantae</taxon>
        <taxon>Streptophyta</taxon>
        <taxon>Embryophyta</taxon>
        <taxon>Tracheophyta</taxon>
        <taxon>Spermatophyta</taxon>
        <taxon>Magnoliopsida</taxon>
        <taxon>Liliopsida</taxon>
        <taxon>Poales</taxon>
        <taxon>Poaceae</taxon>
        <taxon>PACMAD clade</taxon>
        <taxon>Panicoideae</taxon>
        <taxon>Andropogonodae</taxon>
        <taxon>Andropogoneae</taxon>
        <taxon>Tripsacinae</taxon>
        <taxon>Zea</taxon>
    </lineage>
</organism>
<feature type="domain" description="Protein kinase" evidence="3">
    <location>
        <begin position="453"/>
        <end position="741"/>
    </location>
</feature>
<dbReference type="AlphaFoldDB" id="A0A804MKA7"/>
<accession>A0A804MKA7</accession>
<evidence type="ECO:0000256" key="1">
    <source>
        <dbReference type="SAM" id="MobiDB-lite"/>
    </source>
</evidence>
<sequence length="775" mass="81831">MPISLHLHSPRRRRRPHLRLPAAAMRVRLSFLLLSAAFLTILSAAAPSAVPDPEPEVKPSDTDALTIFRHGADAHGILAANWSTGDACAGRWAGVGCSADGRRVTSLTLPSLDLRGPLDPLSHLAELRALDLRGNRLNGTLDALLRGAPGLVLLYLSRNDVSGAVPTAALARLTRLVRLDLADNSLTGPVPPAPALAGLTALVTLRLQDNLLTGLVPDVAAALPRLADFNTSNNQLSGRLPDAMRARFGLASFAGNAGLCGPAPPLPHCEFLPREPAPTPPSSSTSSSSVLPSNPAASSSVASSSPALATQESLSRRPGLSPGAVAGIAVGNALFFALASLLVACCCCGRGGGGEPAAAKKRKRRGGRVGLEDGGGGGALFGHLKGEQQPARPGSAGQCSDGGDSDGARSKLVFFGADGGEEDHGDGDGDGAPLTSHLQGRRGTRFQLEELLRASAEMVGRGSLGTVYRAVLSDGRMVAVKRLRDANPCARDEFHRYMDLIGRLRHPHLVPLRAFYYARQEKLLIYDYLPNGNLHDRLHGTRPPPQAGHKMSGESALDWTTRVRLLLGAARGLACIHREYRTSGVPHGNVKSTNVLLDKDGAARVADFGLALLLSPAHAIARLGGYTAPEQQDDKRLSQEADVYSFGVLVLEALTGKAPAQHPQPDARKKGAAATSLSLPEWVRSVVREEWTAEVFDVELLRYRDIEEEMVALLHVALACVAPLPEQRPSMGDVVRMIESVPVEQSPAPEEDVDVSVTSPSIGITTDDGDGRLSY</sequence>
<dbReference type="Gene3D" id="3.80.10.10">
    <property type="entry name" value="Ribonuclease Inhibitor"/>
    <property type="match status" value="2"/>
</dbReference>
<feature type="compositionally biased region" description="Gly residues" evidence="1">
    <location>
        <begin position="368"/>
        <end position="380"/>
    </location>
</feature>
<dbReference type="GO" id="GO:0005886">
    <property type="term" value="C:plasma membrane"/>
    <property type="evidence" value="ECO:0000318"/>
    <property type="project" value="GO_Central"/>
</dbReference>
<proteinExistence type="evidence at protein level"/>
<dbReference type="PANTHER" id="PTHR48007">
    <property type="entry name" value="LEUCINE-RICH REPEAT RECEPTOR-LIKE PROTEIN KINASE PXC1"/>
    <property type="match status" value="1"/>
</dbReference>
<feature type="region of interest" description="Disordered" evidence="1">
    <location>
        <begin position="419"/>
        <end position="440"/>
    </location>
</feature>
<dbReference type="PROSITE" id="PS50011">
    <property type="entry name" value="PROTEIN_KINASE_DOM"/>
    <property type="match status" value="1"/>
</dbReference>
<gene>
    <name evidence="4" type="primary">LOC103647090</name>
</gene>
<feature type="compositionally biased region" description="Acidic residues" evidence="1">
    <location>
        <begin position="419"/>
        <end position="429"/>
    </location>
</feature>
<feature type="region of interest" description="Disordered" evidence="1">
    <location>
        <begin position="743"/>
        <end position="775"/>
    </location>
</feature>
<evidence type="ECO:0000256" key="2">
    <source>
        <dbReference type="SAM" id="SignalP"/>
    </source>
</evidence>
<feature type="compositionally biased region" description="Low complexity" evidence="1">
    <location>
        <begin position="282"/>
        <end position="309"/>
    </location>
</feature>
<dbReference type="Gene3D" id="1.10.510.10">
    <property type="entry name" value="Transferase(Phosphotransferase) domain 1"/>
    <property type="match status" value="1"/>
</dbReference>
<dbReference type="GO" id="GO:0004674">
    <property type="term" value="F:protein serine/threonine kinase activity"/>
    <property type="evidence" value="ECO:0000318"/>
    <property type="project" value="GO_Central"/>
</dbReference>
<keyword evidence="6" id="KW-1267">Proteomics identification</keyword>
<dbReference type="EnsemblPlants" id="Zm00001eb092850_T002">
    <property type="protein sequence ID" value="Zm00001eb092850_P002"/>
    <property type="gene ID" value="Zm00001eb092850"/>
</dbReference>
<reference evidence="4" key="2">
    <citation type="submission" date="2019-07" db="EMBL/GenBank/DDBJ databases">
        <authorList>
            <person name="Seetharam A."/>
            <person name="Woodhouse M."/>
            <person name="Cannon E."/>
        </authorList>
    </citation>
    <scope>NUCLEOTIDE SEQUENCE [LARGE SCALE GENOMIC DNA]</scope>
    <source>
        <strain evidence="4">cv. B73</strain>
    </source>
</reference>
<dbReference type="SUPFAM" id="SSF52058">
    <property type="entry name" value="L domain-like"/>
    <property type="match status" value="1"/>
</dbReference>
<feature type="region of interest" description="Disordered" evidence="1">
    <location>
        <begin position="352"/>
        <end position="405"/>
    </location>
</feature>
<dbReference type="GO" id="GO:0009834">
    <property type="term" value="P:plant-type secondary cell wall biogenesis"/>
    <property type="evidence" value="ECO:0000318"/>
    <property type="project" value="GO_Central"/>
</dbReference>
<feature type="signal peptide" evidence="2">
    <location>
        <begin position="1"/>
        <end position="45"/>
    </location>
</feature>
<name>A0A804MKA7_MAIZE</name>
<dbReference type="Gene3D" id="3.30.200.20">
    <property type="entry name" value="Phosphorylase Kinase, domain 1"/>
    <property type="match status" value="1"/>
</dbReference>
<dbReference type="GO" id="GO:0005524">
    <property type="term" value="F:ATP binding"/>
    <property type="evidence" value="ECO:0007669"/>
    <property type="project" value="InterPro"/>
</dbReference>
<dbReference type="InterPro" id="IPR000719">
    <property type="entry name" value="Prot_kinase_dom"/>
</dbReference>